<keyword evidence="1" id="KW-0805">Transcription regulation</keyword>
<proteinExistence type="predicted"/>
<dbReference type="AlphaFoldDB" id="A0A850PFN7"/>
<evidence type="ECO:0000313" key="6">
    <source>
        <dbReference type="Proteomes" id="UP000585665"/>
    </source>
</evidence>
<protein>
    <submittedName>
        <fullName evidence="5">AraC family transcriptional regulator</fullName>
    </submittedName>
</protein>
<dbReference type="EMBL" id="JABXXR010000022">
    <property type="protein sequence ID" value="NVN39941.1"/>
    <property type="molecule type" value="Genomic_DNA"/>
</dbReference>
<dbReference type="InterPro" id="IPR037923">
    <property type="entry name" value="HTH-like"/>
</dbReference>
<comment type="caution">
    <text evidence="5">The sequence shown here is derived from an EMBL/GenBank/DDBJ whole genome shotgun (WGS) entry which is preliminary data.</text>
</comment>
<gene>
    <name evidence="5" type="ORF">HUK82_05110</name>
</gene>
<dbReference type="RefSeq" id="WP_176612920.1">
    <property type="nucleotide sequence ID" value="NZ_JABXXR010000022.1"/>
</dbReference>
<keyword evidence="3" id="KW-0804">Transcription</keyword>
<accession>A0A850PFN7</accession>
<dbReference type="PANTHER" id="PTHR46796">
    <property type="entry name" value="HTH-TYPE TRANSCRIPTIONAL ACTIVATOR RHAS-RELATED"/>
    <property type="match status" value="1"/>
</dbReference>
<evidence type="ECO:0000259" key="4">
    <source>
        <dbReference type="PROSITE" id="PS01124"/>
    </source>
</evidence>
<dbReference type="GO" id="GO:0003700">
    <property type="term" value="F:DNA-binding transcription factor activity"/>
    <property type="evidence" value="ECO:0007669"/>
    <property type="project" value="InterPro"/>
</dbReference>
<dbReference type="SUPFAM" id="SSF51215">
    <property type="entry name" value="Regulatory protein AraC"/>
    <property type="match status" value="1"/>
</dbReference>
<sequence>MNAPDLETPVMDGEAFRIWTHGYPYRTVRWHFHPEFEIHLVTETSGRAFVGDYVGAFAPGNLVMTGPDLPHNWVSDVAPGTVIDRRCIVLQFTRGFLDGCSAMFPMLDLPSLALDAKAGVEFSAETSRAVDPLMRQMCDGEARARPALLLRILDLLGRDSGRRTLASAGYRSEPARYRQTPLNRVLDHIAVNFEHDVREADLAQRCGVTVSAFSRLFHRHTGMSLPAYVNTLRINRACQLLADTAQSITDICFSVGFNNVSNFNRTFRVLKGMTPRAYRVCQRQNSACARTWNHDGQEAMAP</sequence>
<name>A0A850PFN7_9PROT</name>
<evidence type="ECO:0000256" key="3">
    <source>
        <dbReference type="ARBA" id="ARBA00023163"/>
    </source>
</evidence>
<dbReference type="SUPFAM" id="SSF46689">
    <property type="entry name" value="Homeodomain-like"/>
    <property type="match status" value="2"/>
</dbReference>
<reference evidence="5 6" key="1">
    <citation type="submission" date="2020-06" db="EMBL/GenBank/DDBJ databases">
        <title>Description of novel acetic acid bacteria.</title>
        <authorList>
            <person name="Sombolestani A."/>
        </authorList>
    </citation>
    <scope>NUCLEOTIDE SEQUENCE [LARGE SCALE GENOMIC DNA]</scope>
    <source>
        <strain evidence="5 6">LMG 27010</strain>
    </source>
</reference>
<evidence type="ECO:0000256" key="2">
    <source>
        <dbReference type="ARBA" id="ARBA00023125"/>
    </source>
</evidence>
<dbReference type="Gene3D" id="1.10.10.60">
    <property type="entry name" value="Homeodomain-like"/>
    <property type="match status" value="2"/>
</dbReference>
<feature type="domain" description="HTH araC/xylS-type" evidence="4">
    <location>
        <begin position="183"/>
        <end position="281"/>
    </location>
</feature>
<dbReference type="InterPro" id="IPR050204">
    <property type="entry name" value="AraC_XylS_family_regulators"/>
</dbReference>
<dbReference type="Proteomes" id="UP000585665">
    <property type="component" value="Unassembled WGS sequence"/>
</dbReference>
<dbReference type="PROSITE" id="PS01124">
    <property type="entry name" value="HTH_ARAC_FAMILY_2"/>
    <property type="match status" value="1"/>
</dbReference>
<keyword evidence="6" id="KW-1185">Reference proteome</keyword>
<organism evidence="5 6">
    <name type="scientific">Ameyamaea chiangmaiensis</name>
    <dbReference type="NCBI Taxonomy" id="442969"/>
    <lineage>
        <taxon>Bacteria</taxon>
        <taxon>Pseudomonadati</taxon>
        <taxon>Pseudomonadota</taxon>
        <taxon>Alphaproteobacteria</taxon>
        <taxon>Acetobacterales</taxon>
        <taxon>Acetobacteraceae</taxon>
        <taxon>Ameyamaea</taxon>
    </lineage>
</organism>
<dbReference type="InterPro" id="IPR018060">
    <property type="entry name" value="HTH_AraC"/>
</dbReference>
<dbReference type="CDD" id="cd06976">
    <property type="entry name" value="cupin_MtlR-like_N"/>
    <property type="match status" value="1"/>
</dbReference>
<keyword evidence="2" id="KW-0238">DNA-binding</keyword>
<evidence type="ECO:0000313" key="5">
    <source>
        <dbReference type="EMBL" id="NVN39941.1"/>
    </source>
</evidence>
<dbReference type="PRINTS" id="PR00032">
    <property type="entry name" value="HTHARAC"/>
</dbReference>
<evidence type="ECO:0000256" key="1">
    <source>
        <dbReference type="ARBA" id="ARBA00023015"/>
    </source>
</evidence>
<dbReference type="Pfam" id="PF12833">
    <property type="entry name" value="HTH_18"/>
    <property type="match status" value="1"/>
</dbReference>
<dbReference type="InterPro" id="IPR009057">
    <property type="entry name" value="Homeodomain-like_sf"/>
</dbReference>
<dbReference type="SMART" id="SM00342">
    <property type="entry name" value="HTH_ARAC"/>
    <property type="match status" value="1"/>
</dbReference>
<dbReference type="GO" id="GO:0043565">
    <property type="term" value="F:sequence-specific DNA binding"/>
    <property type="evidence" value="ECO:0007669"/>
    <property type="project" value="InterPro"/>
</dbReference>
<dbReference type="InterPro" id="IPR020449">
    <property type="entry name" value="Tscrpt_reg_AraC-type_HTH"/>
</dbReference>